<evidence type="ECO:0000313" key="2">
    <source>
        <dbReference type="Proteomes" id="UP000499080"/>
    </source>
</evidence>
<keyword evidence="2" id="KW-1185">Reference proteome</keyword>
<sequence length="109" mass="12789">MLLPFALNFKIPFSTDNCVLRKFHKCTSLSSRSSHQEYYYQVPEQICSAIRSSKRVLLFVKIFSCENDDLFWREQRLRVSSIAGHENKLHCPWECLESSKNTKEGNVLE</sequence>
<proteinExistence type="predicted"/>
<evidence type="ECO:0000313" key="1">
    <source>
        <dbReference type="EMBL" id="GBL96045.1"/>
    </source>
</evidence>
<protein>
    <submittedName>
        <fullName evidence="1">Uncharacterized protein</fullName>
    </submittedName>
</protein>
<organism evidence="1 2">
    <name type="scientific">Araneus ventricosus</name>
    <name type="common">Orbweaver spider</name>
    <name type="synonym">Epeira ventricosa</name>
    <dbReference type="NCBI Taxonomy" id="182803"/>
    <lineage>
        <taxon>Eukaryota</taxon>
        <taxon>Metazoa</taxon>
        <taxon>Ecdysozoa</taxon>
        <taxon>Arthropoda</taxon>
        <taxon>Chelicerata</taxon>
        <taxon>Arachnida</taxon>
        <taxon>Araneae</taxon>
        <taxon>Araneomorphae</taxon>
        <taxon>Entelegynae</taxon>
        <taxon>Araneoidea</taxon>
        <taxon>Araneidae</taxon>
        <taxon>Araneus</taxon>
    </lineage>
</organism>
<dbReference type="EMBL" id="BGPR01000116">
    <property type="protein sequence ID" value="GBL96045.1"/>
    <property type="molecule type" value="Genomic_DNA"/>
</dbReference>
<accession>A0A4Y2BX46</accession>
<gene>
    <name evidence="1" type="ORF">AVEN_200001_1</name>
</gene>
<comment type="caution">
    <text evidence="1">The sequence shown here is derived from an EMBL/GenBank/DDBJ whole genome shotgun (WGS) entry which is preliminary data.</text>
</comment>
<dbReference type="Proteomes" id="UP000499080">
    <property type="component" value="Unassembled WGS sequence"/>
</dbReference>
<reference evidence="1 2" key="1">
    <citation type="journal article" date="2019" name="Sci. Rep.">
        <title>Orb-weaving spider Araneus ventricosus genome elucidates the spidroin gene catalogue.</title>
        <authorList>
            <person name="Kono N."/>
            <person name="Nakamura H."/>
            <person name="Ohtoshi R."/>
            <person name="Moran D.A.P."/>
            <person name="Shinohara A."/>
            <person name="Yoshida Y."/>
            <person name="Fujiwara M."/>
            <person name="Mori M."/>
            <person name="Tomita M."/>
            <person name="Arakawa K."/>
        </authorList>
    </citation>
    <scope>NUCLEOTIDE SEQUENCE [LARGE SCALE GENOMIC DNA]</scope>
</reference>
<name>A0A4Y2BX46_ARAVE</name>
<dbReference type="AlphaFoldDB" id="A0A4Y2BX46"/>